<dbReference type="Pfam" id="PF12078">
    <property type="entry name" value="DUF3557"/>
    <property type="match status" value="1"/>
</dbReference>
<dbReference type="OrthoDB" id="10346998at2759"/>
<dbReference type="InterPro" id="IPR021942">
    <property type="entry name" value="DUF3557"/>
</dbReference>
<dbReference type="Proteomes" id="UP000230233">
    <property type="component" value="Chromosome II"/>
</dbReference>
<dbReference type="PANTHER" id="PTHR31379">
    <property type="entry name" value="F-BOX C PROTEIN-RELATED-RELATED"/>
    <property type="match status" value="1"/>
</dbReference>
<gene>
    <name evidence="1" type="primary">Cnig_chr_II.g8284</name>
    <name evidence="1" type="ORF">B9Z55_008284</name>
</gene>
<evidence type="ECO:0000313" key="2">
    <source>
        <dbReference type="Proteomes" id="UP000230233"/>
    </source>
</evidence>
<evidence type="ECO:0008006" key="3">
    <source>
        <dbReference type="Google" id="ProtNLM"/>
    </source>
</evidence>
<dbReference type="AlphaFoldDB" id="A0A2G5VDF9"/>
<dbReference type="PANTHER" id="PTHR31379:SF3">
    <property type="entry name" value="F-BOX C PROTEIN-RELATED"/>
    <property type="match status" value="1"/>
</dbReference>
<sequence length="345" mass="40695">MEPCDYIECVLENLSLKKREQIHYLMPCLRNSNSLIPFSFKSVTIDNEFMRIDDREWNILNVYEQVKVENDGELSTDVVTIPNLSSVRFRAESYSFIQTVPGNPPVVFKKLFDDYLRPGTRIQYLEIFSFPRCLEEKDSETYELYVDELQLERTDYDEFQKFVPFIGSQVRKVNVKYRESAKEILKEPLVINCSELCIKCSINHPENLEDILLNLRNMKISIVSWNFDKEKIKDLAAKWKEIQKPIGSIFTLTVNDYDYILDVFDDLKKDLEAVPSKIKRLGYFEIIRPMSKTIKFQKHILRPFYDNSNRPKIGNHGLRWSKNNRTSFIAMVTEHGSCATWNDYL</sequence>
<protein>
    <recommendedName>
        <fullName evidence="3">DUF38 domain-containing protein</fullName>
    </recommendedName>
</protein>
<dbReference type="EMBL" id="PDUG01000002">
    <property type="protein sequence ID" value="PIC49798.1"/>
    <property type="molecule type" value="Genomic_DNA"/>
</dbReference>
<comment type="caution">
    <text evidence="1">The sequence shown here is derived from an EMBL/GenBank/DDBJ whole genome shotgun (WGS) entry which is preliminary data.</text>
</comment>
<proteinExistence type="predicted"/>
<reference evidence="2" key="1">
    <citation type="submission" date="2017-10" db="EMBL/GenBank/DDBJ databases">
        <title>Rapid genome shrinkage in a self-fertile nematode reveals novel sperm competition proteins.</title>
        <authorList>
            <person name="Yin D."/>
            <person name="Schwarz E.M."/>
            <person name="Thomas C.G."/>
            <person name="Felde R.L."/>
            <person name="Korf I.F."/>
            <person name="Cutter A.D."/>
            <person name="Schartner C.M."/>
            <person name="Ralston E.J."/>
            <person name="Meyer B.J."/>
            <person name="Haag E.S."/>
        </authorList>
    </citation>
    <scope>NUCLEOTIDE SEQUENCE [LARGE SCALE GENOMIC DNA]</scope>
    <source>
        <strain evidence="2">JU1422</strain>
    </source>
</reference>
<organism evidence="1 2">
    <name type="scientific">Caenorhabditis nigoni</name>
    <dbReference type="NCBI Taxonomy" id="1611254"/>
    <lineage>
        <taxon>Eukaryota</taxon>
        <taxon>Metazoa</taxon>
        <taxon>Ecdysozoa</taxon>
        <taxon>Nematoda</taxon>
        <taxon>Chromadorea</taxon>
        <taxon>Rhabditida</taxon>
        <taxon>Rhabditina</taxon>
        <taxon>Rhabditomorpha</taxon>
        <taxon>Rhabditoidea</taxon>
        <taxon>Rhabditidae</taxon>
        <taxon>Peloderinae</taxon>
        <taxon>Caenorhabditis</taxon>
    </lineage>
</organism>
<name>A0A2G5VDF9_9PELO</name>
<accession>A0A2G5VDF9</accession>
<keyword evidence="2" id="KW-1185">Reference proteome</keyword>
<evidence type="ECO:0000313" key="1">
    <source>
        <dbReference type="EMBL" id="PIC49798.1"/>
    </source>
</evidence>